<dbReference type="EMBL" id="BAAARY010000014">
    <property type="protein sequence ID" value="GAA2527816.1"/>
    <property type="molecule type" value="Genomic_DNA"/>
</dbReference>
<dbReference type="Pfam" id="PF23636">
    <property type="entry name" value="DUF7144"/>
    <property type="match status" value="1"/>
</dbReference>
<feature type="transmembrane region" description="Helical" evidence="1">
    <location>
        <begin position="12"/>
        <end position="36"/>
    </location>
</feature>
<dbReference type="InterPro" id="IPR055568">
    <property type="entry name" value="DUF7144"/>
</dbReference>
<dbReference type="Proteomes" id="UP001499978">
    <property type="component" value="Unassembled WGS sequence"/>
</dbReference>
<comment type="caution">
    <text evidence="3">The sequence shown here is derived from an EMBL/GenBank/DDBJ whole genome shotgun (WGS) entry which is preliminary data.</text>
</comment>
<protein>
    <recommendedName>
        <fullName evidence="2">DUF7144 domain-containing protein</fullName>
    </recommendedName>
</protein>
<accession>A0ABP6AYQ2</accession>
<organism evidence="3 4">
    <name type="scientific">Pilimelia columellifera subsp. columellifera</name>
    <dbReference type="NCBI Taxonomy" id="706583"/>
    <lineage>
        <taxon>Bacteria</taxon>
        <taxon>Bacillati</taxon>
        <taxon>Actinomycetota</taxon>
        <taxon>Actinomycetes</taxon>
        <taxon>Micromonosporales</taxon>
        <taxon>Micromonosporaceae</taxon>
        <taxon>Pilimelia</taxon>
    </lineage>
</organism>
<proteinExistence type="predicted"/>
<dbReference type="RefSeq" id="WP_344173198.1">
    <property type="nucleotide sequence ID" value="NZ_BAAARY010000014.1"/>
</dbReference>
<keyword evidence="1" id="KW-1133">Transmembrane helix</keyword>
<keyword evidence="1" id="KW-0812">Transmembrane</keyword>
<feature type="transmembrane region" description="Helical" evidence="1">
    <location>
        <begin position="56"/>
        <end position="77"/>
    </location>
</feature>
<evidence type="ECO:0000313" key="3">
    <source>
        <dbReference type="EMBL" id="GAA2527816.1"/>
    </source>
</evidence>
<feature type="transmembrane region" description="Helical" evidence="1">
    <location>
        <begin position="84"/>
        <end position="100"/>
    </location>
</feature>
<evidence type="ECO:0000256" key="1">
    <source>
        <dbReference type="SAM" id="Phobius"/>
    </source>
</evidence>
<keyword evidence="4" id="KW-1185">Reference proteome</keyword>
<feature type="domain" description="DUF7144" evidence="2">
    <location>
        <begin position="14"/>
        <end position="126"/>
    </location>
</feature>
<gene>
    <name evidence="3" type="ORF">GCM10010201_28350</name>
</gene>
<evidence type="ECO:0000313" key="4">
    <source>
        <dbReference type="Proteomes" id="UP001499978"/>
    </source>
</evidence>
<feature type="transmembrane region" description="Helical" evidence="1">
    <location>
        <begin position="106"/>
        <end position="123"/>
    </location>
</feature>
<evidence type="ECO:0000259" key="2">
    <source>
        <dbReference type="Pfam" id="PF23636"/>
    </source>
</evidence>
<name>A0ABP6AYQ2_9ACTN</name>
<keyword evidence="1" id="KW-0472">Membrane</keyword>
<reference evidence="4" key="1">
    <citation type="journal article" date="2019" name="Int. J. Syst. Evol. Microbiol.">
        <title>The Global Catalogue of Microorganisms (GCM) 10K type strain sequencing project: providing services to taxonomists for standard genome sequencing and annotation.</title>
        <authorList>
            <consortium name="The Broad Institute Genomics Platform"/>
            <consortium name="The Broad Institute Genome Sequencing Center for Infectious Disease"/>
            <person name="Wu L."/>
            <person name="Ma J."/>
        </authorList>
    </citation>
    <scope>NUCLEOTIDE SEQUENCE [LARGE SCALE GENOMIC DNA]</scope>
    <source>
        <strain evidence="4">JCM 3367</strain>
    </source>
</reference>
<sequence>MTTSSARGWAAGGAALAASLMIMLGFWQFFIAVAAIAKDEIFVNAPKYTFAIDVTAWGWIHLLLALTVIAAGVGVIVGATWARVVGITVAVLVAINNFLFLPYYPLWSMVVIGLAVFTMWAMANWDPNAIDADAAAP</sequence>